<dbReference type="AlphaFoldDB" id="A0A2J0Q8C3"/>
<reference evidence="3 4" key="1">
    <citation type="submission" date="2017-09" db="EMBL/GenBank/DDBJ databases">
        <title>Depth-based differentiation of microbial function through sediment-hosted aquifers and enrichment of novel symbionts in the deep terrestrial subsurface.</title>
        <authorList>
            <person name="Probst A.J."/>
            <person name="Ladd B."/>
            <person name="Jarett J.K."/>
            <person name="Geller-Mcgrath D.E."/>
            <person name="Sieber C.M."/>
            <person name="Emerson J.B."/>
            <person name="Anantharaman K."/>
            <person name="Thomas B.C."/>
            <person name="Malmstrom R."/>
            <person name="Stieglmeier M."/>
            <person name="Klingl A."/>
            <person name="Woyke T."/>
            <person name="Ryan C.M."/>
            <person name="Banfield J.F."/>
        </authorList>
    </citation>
    <scope>NUCLEOTIDE SEQUENCE [LARGE SCALE GENOMIC DNA]</scope>
    <source>
        <strain evidence="3">CG10_big_fil_rev_8_21_14_0_10_36_16</strain>
    </source>
</reference>
<feature type="domain" description="Glycosyltransferase subfamily 4-like N-terminal" evidence="2">
    <location>
        <begin position="13"/>
        <end position="189"/>
    </location>
</feature>
<dbReference type="InterPro" id="IPR001296">
    <property type="entry name" value="Glyco_trans_1"/>
</dbReference>
<evidence type="ECO:0000259" key="2">
    <source>
        <dbReference type="Pfam" id="PF13439"/>
    </source>
</evidence>
<evidence type="ECO:0000313" key="4">
    <source>
        <dbReference type="Proteomes" id="UP000228496"/>
    </source>
</evidence>
<dbReference type="EMBL" id="PCXQ01000003">
    <property type="protein sequence ID" value="PJE51377.1"/>
    <property type="molecule type" value="Genomic_DNA"/>
</dbReference>
<dbReference type="PANTHER" id="PTHR45947:SF3">
    <property type="entry name" value="SULFOQUINOVOSYL TRANSFERASE SQD2"/>
    <property type="match status" value="1"/>
</dbReference>
<evidence type="ECO:0000313" key="3">
    <source>
        <dbReference type="EMBL" id="PJE51377.1"/>
    </source>
</evidence>
<dbReference type="SUPFAM" id="SSF53756">
    <property type="entry name" value="UDP-Glycosyltransferase/glycogen phosphorylase"/>
    <property type="match status" value="1"/>
</dbReference>
<accession>A0A2J0Q8C3</accession>
<comment type="caution">
    <text evidence="3">The sequence shown here is derived from an EMBL/GenBank/DDBJ whole genome shotgun (WGS) entry which is preliminary data.</text>
</comment>
<protein>
    <submittedName>
        <fullName evidence="3">Glycosyl transferase</fullName>
    </submittedName>
</protein>
<sequence>MKVALVHEYLNQYGGAERVLEAFCEVFPEAPIYTLVYDERATGGVFKNKEIHTSFIQKIPFSKKHHRIFPLFMPLAVEQFDLSYFDVVISNAHSFGKGIITKPHTKHISYCMTPTRFLWDDSHRYVSEFKYAWPVKKLIPLFLNYLRIWDKEAALRVDEYVANSNFVKNRIKKYYKRDASVIHPFVNADKYNVSYKNGGYFLMVGRMVPYKRFDLAIKVFSAIKKPLKIVGGGPELKKLKKMAKPNIEFLGLVSDYKMPEIYNQAEAIIFPQEEDFGIVPLEAMASGRPVIAYRGGGALETVAEDKTGVFFDEQTEIDLVQAIGRYYQVDWDPQAIRQHALKFDKPIFKQKIIDLLTK</sequence>
<dbReference type="PANTHER" id="PTHR45947">
    <property type="entry name" value="SULFOQUINOVOSYL TRANSFERASE SQD2"/>
    <property type="match status" value="1"/>
</dbReference>
<proteinExistence type="predicted"/>
<dbReference type="Pfam" id="PF00534">
    <property type="entry name" value="Glycos_transf_1"/>
    <property type="match status" value="1"/>
</dbReference>
<feature type="domain" description="Glycosyl transferase family 1" evidence="1">
    <location>
        <begin position="193"/>
        <end position="327"/>
    </location>
</feature>
<dbReference type="InterPro" id="IPR050194">
    <property type="entry name" value="Glycosyltransferase_grp1"/>
</dbReference>
<evidence type="ECO:0000259" key="1">
    <source>
        <dbReference type="Pfam" id="PF00534"/>
    </source>
</evidence>
<dbReference type="GO" id="GO:0016757">
    <property type="term" value="F:glycosyltransferase activity"/>
    <property type="evidence" value="ECO:0007669"/>
    <property type="project" value="InterPro"/>
</dbReference>
<dbReference type="Proteomes" id="UP000228496">
    <property type="component" value="Unassembled WGS sequence"/>
</dbReference>
<gene>
    <name evidence="3" type="ORF">COV29_01330</name>
</gene>
<dbReference type="Pfam" id="PF13439">
    <property type="entry name" value="Glyco_transf_4"/>
    <property type="match status" value="1"/>
</dbReference>
<name>A0A2J0Q8C3_9BACT</name>
<organism evidence="3 4">
    <name type="scientific">Candidatus Yanofskybacteria bacterium CG10_big_fil_rev_8_21_14_0_10_36_16</name>
    <dbReference type="NCBI Taxonomy" id="1975096"/>
    <lineage>
        <taxon>Bacteria</taxon>
        <taxon>Candidatus Yanofskyibacteriota</taxon>
    </lineage>
</organism>
<dbReference type="InterPro" id="IPR028098">
    <property type="entry name" value="Glyco_trans_4-like_N"/>
</dbReference>
<keyword evidence="3" id="KW-0808">Transferase</keyword>
<dbReference type="Gene3D" id="3.40.50.2000">
    <property type="entry name" value="Glycogen Phosphorylase B"/>
    <property type="match status" value="2"/>
</dbReference>